<sequence length="122" mass="13177">MAAPTLATLLDLERKVWEALRAGDAAADARLLAADFIGVYPSGVEGREGHAAQLAAGPTVAAFEIREPKMIPLGDDAALLIYLAGFHRPDEPETERGMYVSSLWRRRGAGWANIFSQDTPLD</sequence>
<proteinExistence type="predicted"/>
<dbReference type="Proteomes" id="UP000503336">
    <property type="component" value="Chromosome"/>
</dbReference>
<gene>
    <name evidence="2" type="ORF">G5B40_02125</name>
</gene>
<dbReference type="Gene3D" id="3.10.450.50">
    <property type="match status" value="1"/>
</dbReference>
<dbReference type="InterPro" id="IPR027843">
    <property type="entry name" value="DUF4440"/>
</dbReference>
<feature type="domain" description="DUF4440" evidence="1">
    <location>
        <begin position="9"/>
        <end position="111"/>
    </location>
</feature>
<dbReference type="KEGG" id="hdh:G5B40_02125"/>
<dbReference type="InterPro" id="IPR032710">
    <property type="entry name" value="NTF2-like_dom_sf"/>
</dbReference>
<name>A0A7L5BT27_9RHOB</name>
<reference evidence="2 3" key="1">
    <citation type="submission" date="2020-02" db="EMBL/GenBank/DDBJ databases">
        <title>complete genome sequence of Rhodobacteraceae bacterium.</title>
        <authorList>
            <person name="Park J."/>
            <person name="Kim Y.-S."/>
            <person name="Kim K.-H."/>
        </authorList>
    </citation>
    <scope>NUCLEOTIDE SEQUENCE [LARGE SCALE GENOMIC DNA]</scope>
    <source>
        <strain evidence="2 3">RR4-56</strain>
    </source>
</reference>
<protein>
    <submittedName>
        <fullName evidence="2">Nuclear transport factor 2 family protein</fullName>
    </submittedName>
</protein>
<dbReference type="RefSeq" id="WP_165094438.1">
    <property type="nucleotide sequence ID" value="NZ_CP049056.1"/>
</dbReference>
<evidence type="ECO:0000313" key="3">
    <source>
        <dbReference type="Proteomes" id="UP000503336"/>
    </source>
</evidence>
<evidence type="ECO:0000259" key="1">
    <source>
        <dbReference type="Pfam" id="PF14534"/>
    </source>
</evidence>
<dbReference type="SUPFAM" id="SSF54427">
    <property type="entry name" value="NTF2-like"/>
    <property type="match status" value="1"/>
</dbReference>
<organism evidence="2 3">
    <name type="scientific">Pikeienuella piscinae</name>
    <dbReference type="NCBI Taxonomy" id="2748098"/>
    <lineage>
        <taxon>Bacteria</taxon>
        <taxon>Pseudomonadati</taxon>
        <taxon>Pseudomonadota</taxon>
        <taxon>Alphaproteobacteria</taxon>
        <taxon>Rhodobacterales</taxon>
        <taxon>Paracoccaceae</taxon>
        <taxon>Pikeienuella</taxon>
    </lineage>
</organism>
<dbReference type="AlphaFoldDB" id="A0A7L5BT27"/>
<accession>A0A7L5BT27</accession>
<evidence type="ECO:0000313" key="2">
    <source>
        <dbReference type="EMBL" id="QIE54342.1"/>
    </source>
</evidence>
<dbReference type="EMBL" id="CP049056">
    <property type="protein sequence ID" value="QIE54342.1"/>
    <property type="molecule type" value="Genomic_DNA"/>
</dbReference>
<dbReference type="Pfam" id="PF14534">
    <property type="entry name" value="DUF4440"/>
    <property type="match status" value="1"/>
</dbReference>
<keyword evidence="3" id="KW-1185">Reference proteome</keyword>